<dbReference type="InterPro" id="IPR000595">
    <property type="entry name" value="cNMP-bd_dom"/>
</dbReference>
<dbReference type="GO" id="GO:0005829">
    <property type="term" value="C:cytosol"/>
    <property type="evidence" value="ECO:0007669"/>
    <property type="project" value="TreeGrafter"/>
</dbReference>
<dbReference type="PANTHER" id="PTHR11635:SF166">
    <property type="entry name" value="CYCLIC NUCLEOTIDE-BINDING DOMAIN-CONTAINING PROTEIN"/>
    <property type="match status" value="1"/>
</dbReference>
<dbReference type="InterPro" id="IPR018490">
    <property type="entry name" value="cNMP-bd_dom_sf"/>
</dbReference>
<dbReference type="InterPro" id="IPR050503">
    <property type="entry name" value="cAMP-dep_PK_reg_su-like"/>
</dbReference>
<evidence type="ECO:0000313" key="2">
    <source>
        <dbReference type="EMBL" id="OWZ16931.1"/>
    </source>
</evidence>
<dbReference type="InterPro" id="IPR014710">
    <property type="entry name" value="RmlC-like_jellyroll"/>
</dbReference>
<dbReference type="AlphaFoldDB" id="A0A225WGS3"/>
<dbReference type="Proteomes" id="UP000198211">
    <property type="component" value="Unassembled WGS sequence"/>
</dbReference>
<evidence type="ECO:0000313" key="3">
    <source>
        <dbReference type="Proteomes" id="UP000198211"/>
    </source>
</evidence>
<dbReference type="PANTHER" id="PTHR11635">
    <property type="entry name" value="CAMP-DEPENDENT PROTEIN KINASE REGULATORY CHAIN"/>
    <property type="match status" value="1"/>
</dbReference>
<dbReference type="GO" id="GO:0030552">
    <property type="term" value="F:cAMP binding"/>
    <property type="evidence" value="ECO:0007669"/>
    <property type="project" value="TreeGrafter"/>
</dbReference>
<sequence>MLTAGDDHLEDLLKGVASINSPDHLPQNEKNALILQAVVGLWTRCHQARGFRRWKESTLKRVDLPALIAAGINVHEEARHLLLEAETKRRMLTNERRVRPNDDDEKWMAATFSRAEMDLLLAWARHTQPKTCREVDDNTLREALRYLRFNQYQDGEAIFFQGDKGDVFYLVLEGTVGIYGAKRTQPTEKHKRKQSVFRGDNVRRRESVSIREKPDINLMGPRIFTYRAGECFGETALFTNAAVRTATAIAFGATTSGSGAGSVCEVGEISRGVYSRTLKKFHQHFFTQAQRVNFAQRVFLFKDWPRPRVVEVAEVLELRRISFGSVLFTEGVTPLSHCFFVLSGTVNITTKLETKAYPNDESQAFQNVALKKARHRAQITIELHTVRVGEIVALEALLEEEHSTARLTYTAIAGSAEVEVYALKRIDGRSFLANSTTDVMDQIQKICAAERDHREERIEAAQRALSEREATNRQHRLELEKMALELGLTDEQQHQRQKQQELDDIDKITAPRTSLDLQQPFVPHLDPVKLLAGVDENNVHIGVRRTLNRSIEINTSLGEVAAPPKLLSTLVKNFIVPDGDVLAQSYAQRLTLQLPVRNALSPLIHRKNFIVPDGDVLAQSYAQRLTLQLPVRNALSPLINHVPSLTCRPKTAFLAQMHTARRRHTPMSTLSARFRDEIQTRDAHMRHLTINYDDKMHWNNKKKKFVMVPTKHQLQHAHSAPMIFADQYRQTEDETQNLHRTKLHYQPQTAHI</sequence>
<dbReference type="EMBL" id="NBNE01000842">
    <property type="protein sequence ID" value="OWZ16931.1"/>
    <property type="molecule type" value="Genomic_DNA"/>
</dbReference>
<protein>
    <recommendedName>
        <fullName evidence="1">Cyclic nucleotide-binding domain-containing protein</fullName>
    </recommendedName>
</protein>
<keyword evidence="3" id="KW-1185">Reference proteome</keyword>
<dbReference type="CDD" id="cd00038">
    <property type="entry name" value="CAP_ED"/>
    <property type="match status" value="2"/>
</dbReference>
<evidence type="ECO:0000259" key="1">
    <source>
        <dbReference type="PROSITE" id="PS50042"/>
    </source>
</evidence>
<name>A0A225WGS3_9STRA</name>
<dbReference type="GO" id="GO:0005952">
    <property type="term" value="C:cAMP-dependent protein kinase complex"/>
    <property type="evidence" value="ECO:0007669"/>
    <property type="project" value="InterPro"/>
</dbReference>
<dbReference type="PROSITE" id="PS50042">
    <property type="entry name" value="CNMP_BINDING_3"/>
    <property type="match status" value="1"/>
</dbReference>
<accession>A0A225WGS3</accession>
<comment type="caution">
    <text evidence="2">The sequence shown here is derived from an EMBL/GenBank/DDBJ whole genome shotgun (WGS) entry which is preliminary data.</text>
</comment>
<dbReference type="GO" id="GO:0004862">
    <property type="term" value="F:cAMP-dependent protein kinase inhibitor activity"/>
    <property type="evidence" value="ECO:0007669"/>
    <property type="project" value="TreeGrafter"/>
</dbReference>
<dbReference type="InterPro" id="IPR018488">
    <property type="entry name" value="cNMP-bd_CS"/>
</dbReference>
<dbReference type="OrthoDB" id="2021138at2759"/>
<proteinExistence type="predicted"/>
<dbReference type="PRINTS" id="PR00103">
    <property type="entry name" value="CAMPKINASE"/>
</dbReference>
<organism evidence="2 3">
    <name type="scientific">Phytophthora megakarya</name>
    <dbReference type="NCBI Taxonomy" id="4795"/>
    <lineage>
        <taxon>Eukaryota</taxon>
        <taxon>Sar</taxon>
        <taxon>Stramenopiles</taxon>
        <taxon>Oomycota</taxon>
        <taxon>Peronosporomycetes</taxon>
        <taxon>Peronosporales</taxon>
        <taxon>Peronosporaceae</taxon>
        <taxon>Phytophthora</taxon>
    </lineage>
</organism>
<dbReference type="GO" id="GO:0034236">
    <property type="term" value="F:protein kinase A catalytic subunit binding"/>
    <property type="evidence" value="ECO:0007669"/>
    <property type="project" value="TreeGrafter"/>
</dbReference>
<dbReference type="SMART" id="SM00100">
    <property type="entry name" value="cNMP"/>
    <property type="match status" value="2"/>
</dbReference>
<gene>
    <name evidence="2" type="ORF">PHMEG_0009197</name>
</gene>
<dbReference type="Gene3D" id="2.60.120.10">
    <property type="entry name" value="Jelly Rolls"/>
    <property type="match status" value="2"/>
</dbReference>
<feature type="domain" description="Cyclic nucleotide-binding" evidence="1">
    <location>
        <begin position="131"/>
        <end position="278"/>
    </location>
</feature>
<dbReference type="SUPFAM" id="SSF51206">
    <property type="entry name" value="cAMP-binding domain-like"/>
    <property type="match status" value="2"/>
</dbReference>
<reference evidence="3" key="1">
    <citation type="submission" date="2017-03" db="EMBL/GenBank/DDBJ databases">
        <title>Phytopthora megakarya and P. palmivora, two closely related causual agents of cacao black pod achieved similar genome size and gene model numbers by different mechanisms.</title>
        <authorList>
            <person name="Ali S."/>
            <person name="Shao J."/>
            <person name="Larry D.J."/>
            <person name="Kronmiller B."/>
            <person name="Shen D."/>
            <person name="Strem M.D."/>
            <person name="Melnick R.L."/>
            <person name="Guiltinan M.J."/>
            <person name="Tyler B.M."/>
            <person name="Meinhardt L.W."/>
            <person name="Bailey B.A."/>
        </authorList>
    </citation>
    <scope>NUCLEOTIDE SEQUENCE [LARGE SCALE GENOMIC DNA]</scope>
    <source>
        <strain evidence="3">zdho120</strain>
    </source>
</reference>
<dbReference type="PROSITE" id="PS00889">
    <property type="entry name" value="CNMP_BINDING_2"/>
    <property type="match status" value="1"/>
</dbReference>